<dbReference type="PANTHER" id="PTHR46082">
    <property type="entry name" value="ATP/GTP-BINDING PROTEIN-RELATED"/>
    <property type="match status" value="1"/>
</dbReference>
<evidence type="ECO:0000256" key="1">
    <source>
        <dbReference type="SAM" id="MobiDB-lite"/>
    </source>
</evidence>
<dbReference type="InterPro" id="IPR053137">
    <property type="entry name" value="NLR-like"/>
</dbReference>
<proteinExistence type="predicted"/>
<evidence type="ECO:0000313" key="3">
    <source>
        <dbReference type="EMBL" id="KAG4417915.1"/>
    </source>
</evidence>
<evidence type="ECO:0000259" key="2">
    <source>
        <dbReference type="Pfam" id="PF14420"/>
    </source>
</evidence>
<dbReference type="SUPFAM" id="SSF48452">
    <property type="entry name" value="TPR-like"/>
    <property type="match status" value="5"/>
</dbReference>
<dbReference type="Proteomes" id="UP000664132">
    <property type="component" value="Unassembled WGS sequence"/>
</dbReference>
<dbReference type="InterPro" id="IPR025676">
    <property type="entry name" value="Clr5_dom"/>
</dbReference>
<protein>
    <recommendedName>
        <fullName evidence="2">Clr5 domain-containing protein</fullName>
    </recommendedName>
</protein>
<dbReference type="InterPro" id="IPR019734">
    <property type="entry name" value="TPR_rpt"/>
</dbReference>
<feature type="region of interest" description="Disordered" evidence="1">
    <location>
        <begin position="991"/>
        <end position="1034"/>
    </location>
</feature>
<feature type="region of interest" description="Disordered" evidence="1">
    <location>
        <begin position="245"/>
        <end position="270"/>
    </location>
</feature>
<keyword evidence="4" id="KW-1185">Reference proteome</keyword>
<sequence>MDDDPMWAGRNFQNRQPGASASSQFSQSMASNTSSDPTTVPQPSFPPKGFTKGDWETHRSEISALYQKKTVLQIRDLFLNNYGLDASPKQYKDRFKRWGLKKNLNRDEWTTLYRKQLDRQRIGKTSTAFKVRGQEVPQAKLMRYIQDNGELLDSAATFEKGKATTATPKDVLVYTPANERLITTPPHTSSLPAINGPDHKLDTQSMDSMDIDIQEDLYSASPPKIRASRTPLLETFNDNVRVLSSNPPVHVDHARNPSSISAPHREEAETAVGIHQSLPHTGEHSPAASLGTFHAEGPITALVLVEPIVESAIAIMQPEENDVVMSEYTAFTQSSPQSFKAWSILNISALEDTSTTISAASYKIASLATPVPGIYAGMSPDIFAGEGRVEYSQGEAAATRRRYRQDDEYDLEGELDTAVMLHGDKHHEAMNAAFRLADVRVAQGRFRSAEAIIQAVLSIFCEEDHQNIFKLSAESRLAEILNYQGFHERAMKILEPLVRSQEKLLGSEHPDTLSSKHDLAWTLYKLGKYKQAEKLGKEVIEIKARVFGKDHTETLASINILALAYKRQGLWDKAEELEVRLLEYYRKVQGMEHPYTQASMLNLAGTYVRQGRWKDAEELQVQTLETERRVLGDEHPSTLSSMHALATTYSDQGHWNKAEVLQVEVLRLSRKVKGTDHPETLSCMHNLAETYRCQDRLEEAENILAQAFEIGRRVQGKEHPDTLTTMRLLSIVYSDQGRWDDADKLGKEVLQMMETLLGKDHPDTLISKGILALTYKRQGRFSDAAELAEEVLDTRKRLLGQRHPEFITSMNNLAYTWKELGRNDDAVQLMEECVQRRQEVIGIEHPNTLGSMHTLALWWKDKGRYDEAAEMMTECVNLRTKVLGAEHKRTIFTMHELAIMWTKQGRDDEAVDMMTQCVAVQTRTLGAEHEYTIASMHELAIMLKGQDRRDDAVKMMIRCVDLKNKVFGAEHERTQVSLEWLEFWEQEDHRYEESELGEDDRMVDDEDEHDSMVESADEEMELEGRTSDRILRRN</sequence>
<dbReference type="Pfam" id="PF13424">
    <property type="entry name" value="TPR_12"/>
    <property type="match status" value="4"/>
</dbReference>
<feature type="compositionally biased region" description="Low complexity" evidence="1">
    <location>
        <begin position="16"/>
        <end position="35"/>
    </location>
</feature>
<dbReference type="PANTHER" id="PTHR46082:SF11">
    <property type="entry name" value="AAA+ ATPASE DOMAIN-CONTAINING PROTEIN-RELATED"/>
    <property type="match status" value="1"/>
</dbReference>
<feature type="compositionally biased region" description="Acidic residues" evidence="1">
    <location>
        <begin position="994"/>
        <end position="1021"/>
    </location>
</feature>
<name>A0A8H7TAF0_9HELO</name>
<dbReference type="InterPro" id="IPR011990">
    <property type="entry name" value="TPR-like_helical_dom_sf"/>
</dbReference>
<evidence type="ECO:0000313" key="4">
    <source>
        <dbReference type="Proteomes" id="UP000664132"/>
    </source>
</evidence>
<feature type="domain" description="Clr5" evidence="2">
    <location>
        <begin position="53"/>
        <end position="102"/>
    </location>
</feature>
<organism evidence="3 4">
    <name type="scientific">Cadophora malorum</name>
    <dbReference type="NCBI Taxonomy" id="108018"/>
    <lineage>
        <taxon>Eukaryota</taxon>
        <taxon>Fungi</taxon>
        <taxon>Dikarya</taxon>
        <taxon>Ascomycota</taxon>
        <taxon>Pezizomycotina</taxon>
        <taxon>Leotiomycetes</taxon>
        <taxon>Helotiales</taxon>
        <taxon>Ploettnerulaceae</taxon>
        <taxon>Cadophora</taxon>
    </lineage>
</organism>
<comment type="caution">
    <text evidence="3">The sequence shown here is derived from an EMBL/GenBank/DDBJ whole genome shotgun (WGS) entry which is preliminary data.</text>
</comment>
<reference evidence="3" key="1">
    <citation type="submission" date="2021-02" db="EMBL/GenBank/DDBJ databases">
        <title>Genome sequence Cadophora malorum strain M34.</title>
        <authorList>
            <person name="Stefanovic E."/>
            <person name="Vu D."/>
            <person name="Scully C."/>
            <person name="Dijksterhuis J."/>
            <person name="Roader J."/>
            <person name="Houbraken J."/>
        </authorList>
    </citation>
    <scope>NUCLEOTIDE SEQUENCE</scope>
    <source>
        <strain evidence="3">M34</strain>
    </source>
</reference>
<dbReference type="Pfam" id="PF14420">
    <property type="entry name" value="Clr5"/>
    <property type="match status" value="1"/>
</dbReference>
<dbReference type="SMART" id="SM00028">
    <property type="entry name" value="TPR"/>
    <property type="match status" value="6"/>
</dbReference>
<dbReference type="OrthoDB" id="5390271at2759"/>
<dbReference type="AlphaFoldDB" id="A0A8H7TAF0"/>
<feature type="compositionally biased region" description="Basic and acidic residues" evidence="1">
    <location>
        <begin position="1022"/>
        <end position="1034"/>
    </location>
</feature>
<gene>
    <name evidence="3" type="ORF">IFR04_008969</name>
</gene>
<dbReference type="Gene3D" id="1.25.40.10">
    <property type="entry name" value="Tetratricopeptide repeat domain"/>
    <property type="match status" value="3"/>
</dbReference>
<dbReference type="EMBL" id="JAFJYH010000142">
    <property type="protein sequence ID" value="KAG4417915.1"/>
    <property type="molecule type" value="Genomic_DNA"/>
</dbReference>
<dbReference type="Pfam" id="PF13374">
    <property type="entry name" value="TPR_10"/>
    <property type="match status" value="4"/>
</dbReference>
<feature type="region of interest" description="Disordered" evidence="1">
    <location>
        <begin position="1"/>
        <end position="53"/>
    </location>
</feature>
<accession>A0A8H7TAF0</accession>